<dbReference type="EMBL" id="JABDTM020028466">
    <property type="protein sequence ID" value="KAH0808886.1"/>
    <property type="molecule type" value="Genomic_DNA"/>
</dbReference>
<organism evidence="2 3">
    <name type="scientific">Tenebrio molitor</name>
    <name type="common">Yellow mealworm beetle</name>
    <dbReference type="NCBI Taxonomy" id="7067"/>
    <lineage>
        <taxon>Eukaryota</taxon>
        <taxon>Metazoa</taxon>
        <taxon>Ecdysozoa</taxon>
        <taxon>Arthropoda</taxon>
        <taxon>Hexapoda</taxon>
        <taxon>Insecta</taxon>
        <taxon>Pterygota</taxon>
        <taxon>Neoptera</taxon>
        <taxon>Endopterygota</taxon>
        <taxon>Coleoptera</taxon>
        <taxon>Polyphaga</taxon>
        <taxon>Cucujiformia</taxon>
        <taxon>Tenebrionidae</taxon>
        <taxon>Tenebrio</taxon>
    </lineage>
</organism>
<feature type="signal peptide" evidence="1">
    <location>
        <begin position="1"/>
        <end position="20"/>
    </location>
</feature>
<gene>
    <name evidence="2" type="ORF">GEV33_013908</name>
</gene>
<proteinExistence type="predicted"/>
<protein>
    <submittedName>
        <fullName evidence="2">Uncharacterized protein</fullName>
    </submittedName>
</protein>
<reference evidence="2" key="2">
    <citation type="submission" date="2021-08" db="EMBL/GenBank/DDBJ databases">
        <authorList>
            <person name="Eriksson T."/>
        </authorList>
    </citation>
    <scope>NUCLEOTIDE SEQUENCE</scope>
    <source>
        <strain evidence="2">Stoneville</strain>
        <tissue evidence="2">Whole head</tissue>
    </source>
</reference>
<keyword evidence="3" id="KW-1185">Reference proteome</keyword>
<evidence type="ECO:0000256" key="1">
    <source>
        <dbReference type="SAM" id="SignalP"/>
    </source>
</evidence>
<evidence type="ECO:0000313" key="2">
    <source>
        <dbReference type="EMBL" id="KAH0808886.1"/>
    </source>
</evidence>
<sequence length="131" mass="14065">MAPATLLLCATVLLAAACHGAPHASTPGGVPRRVIDTTNIRARQAPKLSKMGPYPKAGARSLALDYWHHLADPTYVVDYPSTVAIGSYPSTLDILHSPWTSDYPLSLSRAVGLPYHGVSSAIVDSYPYSWY</sequence>
<evidence type="ECO:0000313" key="3">
    <source>
        <dbReference type="Proteomes" id="UP000719412"/>
    </source>
</evidence>
<comment type="caution">
    <text evidence="2">The sequence shown here is derived from an EMBL/GenBank/DDBJ whole genome shotgun (WGS) entry which is preliminary data.</text>
</comment>
<keyword evidence="1" id="KW-0732">Signal</keyword>
<accession>A0A8J6H6N8</accession>
<feature type="chain" id="PRO_5035296353" evidence="1">
    <location>
        <begin position="21"/>
        <end position="131"/>
    </location>
</feature>
<name>A0A8J6H6N8_TENMO</name>
<reference evidence="2" key="1">
    <citation type="journal article" date="2020" name="J Insects Food Feed">
        <title>The yellow mealworm (Tenebrio molitor) genome: a resource for the emerging insects as food and feed industry.</title>
        <authorList>
            <person name="Eriksson T."/>
            <person name="Andere A."/>
            <person name="Kelstrup H."/>
            <person name="Emery V."/>
            <person name="Picard C."/>
        </authorList>
    </citation>
    <scope>NUCLEOTIDE SEQUENCE</scope>
    <source>
        <strain evidence="2">Stoneville</strain>
        <tissue evidence="2">Whole head</tissue>
    </source>
</reference>
<dbReference type="AlphaFoldDB" id="A0A8J6H6N8"/>
<dbReference type="Proteomes" id="UP000719412">
    <property type="component" value="Unassembled WGS sequence"/>
</dbReference>